<accession>A0A0S2W4R2</accession>
<dbReference type="Gene3D" id="2.10.260.10">
    <property type="match status" value="1"/>
</dbReference>
<feature type="domain" description="SpoVT-AbrB" evidence="2">
    <location>
        <begin position="8"/>
        <end position="53"/>
    </location>
</feature>
<dbReference type="RefSeq" id="WP_058117885.1">
    <property type="nucleotide sequence ID" value="NZ_CP011307.1"/>
</dbReference>
<name>A0A0S2W4R2_9FIRM</name>
<dbReference type="SUPFAM" id="SSF89447">
    <property type="entry name" value="AbrB/MazE/MraZ-like"/>
    <property type="match status" value="1"/>
</dbReference>
<dbReference type="STRING" id="1297617.IB211_01927c"/>
<dbReference type="NCBIfam" id="TIGR01439">
    <property type="entry name" value="lp_hng_hel_AbrB"/>
    <property type="match status" value="1"/>
</dbReference>
<dbReference type="InterPro" id="IPR037914">
    <property type="entry name" value="SpoVT-AbrB_sf"/>
</dbReference>
<evidence type="ECO:0000313" key="4">
    <source>
        <dbReference type="Proteomes" id="UP000064844"/>
    </source>
</evidence>
<dbReference type="EMBL" id="CP011307">
    <property type="protein sequence ID" value="ALP94318.1"/>
    <property type="molecule type" value="Genomic_DNA"/>
</dbReference>
<evidence type="ECO:0000259" key="2">
    <source>
        <dbReference type="PROSITE" id="PS51740"/>
    </source>
</evidence>
<evidence type="ECO:0000256" key="1">
    <source>
        <dbReference type="PROSITE-ProRule" id="PRU01076"/>
    </source>
</evidence>
<reference evidence="3 4" key="1">
    <citation type="journal article" date="2015" name="Nat. Commun.">
        <title>Production of butyrate from lysine and the Amadori product fructoselysine by a human gut commensal.</title>
        <authorList>
            <person name="Bui T.P."/>
            <person name="Ritari J."/>
            <person name="Boeren S."/>
            <person name="de Waard P."/>
            <person name="Plugge C.M."/>
            <person name="de Vos W.M."/>
        </authorList>
    </citation>
    <scope>NUCLEOTIDE SEQUENCE [LARGE SCALE GENOMIC DNA]</scope>
    <source>
        <strain evidence="3 4">AF211</strain>
    </source>
</reference>
<dbReference type="Proteomes" id="UP000064844">
    <property type="component" value="Chromosome"/>
</dbReference>
<dbReference type="AlphaFoldDB" id="A0A0S2W4R2"/>
<keyword evidence="1" id="KW-0238">DNA-binding</keyword>
<dbReference type="KEGG" id="ibu:IB211_01927c"/>
<dbReference type="PROSITE" id="PS51740">
    <property type="entry name" value="SPOVT_ABRB"/>
    <property type="match status" value="1"/>
</dbReference>
<dbReference type="GO" id="GO:0003677">
    <property type="term" value="F:DNA binding"/>
    <property type="evidence" value="ECO:0007669"/>
    <property type="project" value="UniProtKB-UniRule"/>
</dbReference>
<evidence type="ECO:0000313" key="3">
    <source>
        <dbReference type="EMBL" id="ALP94318.1"/>
    </source>
</evidence>
<dbReference type="PANTHER" id="PTHR36432:SF1">
    <property type="entry name" value="STAGE V SPORULATION PROTEIN T"/>
    <property type="match status" value="1"/>
</dbReference>
<dbReference type="SMART" id="SM00966">
    <property type="entry name" value="SpoVT_AbrB"/>
    <property type="match status" value="1"/>
</dbReference>
<gene>
    <name evidence="3" type="ORF">IB211_01927c</name>
</gene>
<dbReference type="PATRIC" id="fig|1297617.4.peg.1989"/>
<organism evidence="3 4">
    <name type="scientific">Intestinimonas butyriciproducens</name>
    <dbReference type="NCBI Taxonomy" id="1297617"/>
    <lineage>
        <taxon>Bacteria</taxon>
        <taxon>Bacillati</taxon>
        <taxon>Bacillota</taxon>
        <taxon>Clostridia</taxon>
        <taxon>Eubacteriales</taxon>
        <taxon>Intestinimonas</taxon>
    </lineage>
</organism>
<reference evidence="4" key="2">
    <citation type="submission" date="2015-04" db="EMBL/GenBank/DDBJ databases">
        <title>A butyrogenic pathway from the amino acid lysine in a human gut commensal.</title>
        <authorList>
            <person name="de Vos W.M."/>
            <person name="Bui N.T.P."/>
            <person name="Plugge C.M."/>
            <person name="Ritari J."/>
        </authorList>
    </citation>
    <scope>NUCLEOTIDE SEQUENCE [LARGE SCALE GENOMIC DNA]</scope>
    <source>
        <strain evidence="4">AF211</strain>
    </source>
</reference>
<dbReference type="InterPro" id="IPR007159">
    <property type="entry name" value="SpoVT-AbrB_dom"/>
</dbReference>
<dbReference type="PANTHER" id="PTHR36432">
    <property type="match status" value="1"/>
</dbReference>
<dbReference type="InterPro" id="IPR052731">
    <property type="entry name" value="B_subtilis_Trans_State_Reg"/>
</dbReference>
<sequence length="96" mass="11251">MSEWKPSGIIRRIDDLGRIVIPREIRRKLRLRESDLMELYICDDSVVLKKYPPTKPVQASLELLREAVEDEDTLTQREALLAKIAEMRSLLMQEND</sequence>
<protein>
    <submittedName>
        <fullName evidence="3">Stage V sporulation protein T, AbrB family transcriptional regulator (SpoVT)</fullName>
    </submittedName>
</protein>
<proteinExistence type="predicted"/>
<dbReference type="Pfam" id="PF04014">
    <property type="entry name" value="MazE_antitoxin"/>
    <property type="match status" value="1"/>
</dbReference>
<keyword evidence="4" id="KW-1185">Reference proteome</keyword>